<dbReference type="GO" id="GO:0004866">
    <property type="term" value="F:endopeptidase inhibitor activity"/>
    <property type="evidence" value="ECO:0007669"/>
    <property type="project" value="TreeGrafter"/>
</dbReference>
<evidence type="ECO:0000259" key="1">
    <source>
        <dbReference type="Pfam" id="PF17973"/>
    </source>
</evidence>
<gene>
    <name evidence="2" type="ORF">LCGC14_2436800</name>
</gene>
<organism evidence="2">
    <name type="scientific">marine sediment metagenome</name>
    <dbReference type="NCBI Taxonomy" id="412755"/>
    <lineage>
        <taxon>unclassified sequences</taxon>
        <taxon>metagenomes</taxon>
        <taxon>ecological metagenomes</taxon>
    </lineage>
</organism>
<accession>A0A0F9BK80</accession>
<dbReference type="EMBL" id="LAZR01037404">
    <property type="protein sequence ID" value="KKL22304.1"/>
    <property type="molecule type" value="Genomic_DNA"/>
</dbReference>
<dbReference type="Pfam" id="PF17973">
    <property type="entry name" value="bMG10"/>
    <property type="match status" value="1"/>
</dbReference>
<dbReference type="InterPro" id="IPR041246">
    <property type="entry name" value="Bact_MG10"/>
</dbReference>
<proteinExistence type="predicted"/>
<sequence>SDRVHAPLEIDGVAAGGPVVLTRDTDAALPSAVRNAGTAPVTLTLTTFGIPETPAPARSDGLVIDRAFYTLGGIPVTDGPVKAGSRLVTVLTVRPLSRVESRLMVVDPLPAGFEIDNPNLLRAGDLSNIDWLDPVEQVEQTEFRADRFMAALDWRSDAPFQLAYIVRAVSPGSYHLPAASVEDMYRPRLGAQTGAARIEVTP</sequence>
<comment type="caution">
    <text evidence="2">The sequence shown here is derived from an EMBL/GenBank/DDBJ whole genome shotgun (WGS) entry which is preliminary data.</text>
</comment>
<evidence type="ECO:0000313" key="2">
    <source>
        <dbReference type="EMBL" id="KKL22304.1"/>
    </source>
</evidence>
<feature type="domain" description="Bacterial alpha-2-macroglobulin MG10" evidence="1">
    <location>
        <begin position="61"/>
        <end position="187"/>
    </location>
</feature>
<feature type="non-terminal residue" evidence="2">
    <location>
        <position position="1"/>
    </location>
</feature>
<name>A0A0F9BK80_9ZZZZ</name>
<dbReference type="PANTHER" id="PTHR40094">
    <property type="entry name" value="ALPHA-2-MACROGLOBULIN HOMOLOG"/>
    <property type="match status" value="1"/>
</dbReference>
<dbReference type="InterPro" id="IPR051802">
    <property type="entry name" value="YfhM-like"/>
</dbReference>
<protein>
    <recommendedName>
        <fullName evidence="1">Bacterial alpha-2-macroglobulin MG10 domain-containing protein</fullName>
    </recommendedName>
</protein>
<dbReference type="PANTHER" id="PTHR40094:SF1">
    <property type="entry name" value="UBIQUITIN DOMAIN-CONTAINING PROTEIN"/>
    <property type="match status" value="1"/>
</dbReference>
<reference evidence="2" key="1">
    <citation type="journal article" date="2015" name="Nature">
        <title>Complex archaea that bridge the gap between prokaryotes and eukaryotes.</title>
        <authorList>
            <person name="Spang A."/>
            <person name="Saw J.H."/>
            <person name="Jorgensen S.L."/>
            <person name="Zaremba-Niedzwiedzka K."/>
            <person name="Martijn J."/>
            <person name="Lind A.E."/>
            <person name="van Eijk R."/>
            <person name="Schleper C."/>
            <person name="Guy L."/>
            <person name="Ettema T.J."/>
        </authorList>
    </citation>
    <scope>NUCLEOTIDE SEQUENCE</scope>
</reference>
<dbReference type="AlphaFoldDB" id="A0A0F9BK80"/>